<feature type="compositionally biased region" description="Acidic residues" evidence="6">
    <location>
        <begin position="301"/>
        <end position="318"/>
    </location>
</feature>
<evidence type="ECO:0000313" key="8">
    <source>
        <dbReference type="EMBL" id="KAK4538636.1"/>
    </source>
</evidence>
<gene>
    <name evidence="8" type="ORF">CDCA_CDCA19G4661</name>
</gene>
<name>A0AAV9J2J4_CYACA</name>
<dbReference type="Gene3D" id="3.30.30.170">
    <property type="match status" value="1"/>
</dbReference>
<dbReference type="SUPFAM" id="SSF48371">
    <property type="entry name" value="ARM repeat"/>
    <property type="match status" value="1"/>
</dbReference>
<protein>
    <recommendedName>
        <fullName evidence="7">W2 domain-containing protein</fullName>
    </recommendedName>
</protein>
<dbReference type="Gene3D" id="2.20.25.350">
    <property type="match status" value="1"/>
</dbReference>
<dbReference type="InterPro" id="IPR003307">
    <property type="entry name" value="W2_domain"/>
</dbReference>
<dbReference type="PANTHER" id="PTHR23001:SF7">
    <property type="entry name" value="EUKARYOTIC TRANSLATION INITIATION FACTOR 5"/>
    <property type="match status" value="1"/>
</dbReference>
<reference evidence="8 9" key="1">
    <citation type="submission" date="2022-07" db="EMBL/GenBank/DDBJ databases">
        <title>Genome-wide signatures of adaptation to extreme environments.</title>
        <authorList>
            <person name="Cho C.H."/>
            <person name="Yoon H.S."/>
        </authorList>
    </citation>
    <scope>NUCLEOTIDE SEQUENCE [LARGE SCALE GENOMIC DNA]</scope>
    <source>
        <strain evidence="8 9">DBV 063 E5</strain>
    </source>
</reference>
<evidence type="ECO:0000256" key="1">
    <source>
        <dbReference type="ARBA" id="ARBA00010397"/>
    </source>
</evidence>
<dbReference type="FunFam" id="3.30.30.170:FF:000002">
    <property type="entry name" value="Eukaryotic translation initiation factor 5"/>
    <property type="match status" value="1"/>
</dbReference>
<keyword evidence="4" id="KW-0648">Protein biosynthesis</keyword>
<feature type="compositionally biased region" description="Basic and acidic residues" evidence="6">
    <location>
        <begin position="171"/>
        <end position="188"/>
    </location>
</feature>
<comment type="similarity">
    <text evidence="1">Belongs to the eIF-2-beta/eIF-5 family.</text>
</comment>
<feature type="compositionally biased region" description="Basic residues" evidence="6">
    <location>
        <begin position="209"/>
        <end position="218"/>
    </location>
</feature>
<dbReference type="SUPFAM" id="SSF75689">
    <property type="entry name" value="Zinc-binding domain of translation initiation factor 2 beta"/>
    <property type="match status" value="1"/>
</dbReference>
<evidence type="ECO:0000256" key="6">
    <source>
        <dbReference type="SAM" id="MobiDB-lite"/>
    </source>
</evidence>
<feature type="region of interest" description="Disordered" evidence="6">
    <location>
        <begin position="279"/>
        <end position="318"/>
    </location>
</feature>
<accession>A0AAV9J2J4</accession>
<feature type="domain" description="W2" evidence="7">
    <location>
        <begin position="345"/>
        <end position="538"/>
    </location>
</feature>
<dbReference type="Gene3D" id="1.25.40.180">
    <property type="match status" value="1"/>
</dbReference>
<dbReference type="PANTHER" id="PTHR23001">
    <property type="entry name" value="EUKARYOTIC TRANSLATION INITIATION FACTOR"/>
    <property type="match status" value="1"/>
</dbReference>
<dbReference type="GO" id="GO:0005829">
    <property type="term" value="C:cytosol"/>
    <property type="evidence" value="ECO:0007669"/>
    <property type="project" value="TreeGrafter"/>
</dbReference>
<dbReference type="Pfam" id="PF02020">
    <property type="entry name" value="W2"/>
    <property type="match status" value="1"/>
</dbReference>
<evidence type="ECO:0000256" key="3">
    <source>
        <dbReference type="ARBA" id="ARBA00022741"/>
    </source>
</evidence>
<feature type="compositionally biased region" description="Basic and acidic residues" evidence="6">
    <location>
        <begin position="219"/>
        <end position="241"/>
    </location>
</feature>
<dbReference type="Pfam" id="PF01873">
    <property type="entry name" value="eIF-5_eIF-2B"/>
    <property type="match status" value="1"/>
</dbReference>
<dbReference type="Proteomes" id="UP001301350">
    <property type="component" value="Unassembled WGS sequence"/>
</dbReference>
<dbReference type="GO" id="GO:0001732">
    <property type="term" value="P:formation of cytoplasmic translation initiation complex"/>
    <property type="evidence" value="ECO:0007669"/>
    <property type="project" value="TreeGrafter"/>
</dbReference>
<dbReference type="InterPro" id="IPR016024">
    <property type="entry name" value="ARM-type_fold"/>
</dbReference>
<dbReference type="FunFam" id="2.20.25.350:FF:000001">
    <property type="entry name" value="Eukaryotic translation initiation factor 5"/>
    <property type="match status" value="1"/>
</dbReference>
<dbReference type="EMBL" id="JANCYW010000019">
    <property type="protein sequence ID" value="KAK4538636.1"/>
    <property type="molecule type" value="Genomic_DNA"/>
</dbReference>
<dbReference type="InterPro" id="IPR044123">
    <property type="entry name" value="W2_eIF2B_epsilon"/>
</dbReference>
<dbReference type="SMART" id="SM00653">
    <property type="entry name" value="eIF2B_5"/>
    <property type="match status" value="1"/>
</dbReference>
<dbReference type="SUPFAM" id="SSF100966">
    <property type="entry name" value="Translation initiation factor 2 beta, aIF2beta, N-terminal domain"/>
    <property type="match status" value="1"/>
</dbReference>
<proteinExistence type="inferred from homology"/>
<dbReference type="InterPro" id="IPR002735">
    <property type="entry name" value="Transl_init_fac_IF2/IF5_dom"/>
</dbReference>
<dbReference type="GO" id="GO:0005092">
    <property type="term" value="F:GDP-dissociation inhibitor activity"/>
    <property type="evidence" value="ECO:0007669"/>
    <property type="project" value="TreeGrafter"/>
</dbReference>
<dbReference type="CDD" id="cd11558">
    <property type="entry name" value="W2_eIF2B_epsilon"/>
    <property type="match status" value="1"/>
</dbReference>
<evidence type="ECO:0000256" key="2">
    <source>
        <dbReference type="ARBA" id="ARBA00022540"/>
    </source>
</evidence>
<comment type="caution">
    <text evidence="8">The sequence shown here is derived from an EMBL/GenBank/DDBJ whole genome shotgun (WGS) entry which is preliminary data.</text>
</comment>
<feature type="region of interest" description="Disordered" evidence="6">
    <location>
        <begin position="153"/>
        <end position="262"/>
    </location>
</feature>
<evidence type="ECO:0000313" key="9">
    <source>
        <dbReference type="Proteomes" id="UP001301350"/>
    </source>
</evidence>
<dbReference type="PROSITE" id="PS51363">
    <property type="entry name" value="W2"/>
    <property type="match status" value="1"/>
</dbReference>
<sequence length="538" mass="57454">MDFGGGGGGGGGGSITNIGGGDDIFHRYKMPRIVGKVEGRGNGIKTRIVNCSQIAKALHRPPGYVCKFFGCELGAQTKINDGEDVYIVNGSHDQKLLTDTLNKFIQMYVLCPNCKLPETDLVLDKKGNIYHKCNACGAQQLVDMTHRVVTYMLNHPPDGHATKKSSKSGLSKKDRKELKKKKADKDAGGDLEEDAAEVDGGGADDKHEAKTKKKKSSSKRLEGETAEQYRERRAAEKSARRAERHARKADGQGSTVDGLPEQLGGTDVAKIARAAEQAEARLAQQGNGGRLLSSGTASERDDQDDDGAEEEDDDGEDWCMDTSKEAQMARAAAALRSSGQASALTSSANAVEPPAGGVCELALQDHAVDGDGAAQTALEALLRRGNTAPPVLAAEACRLFGQHRAVAAMAVLRAIAIHQGLPGAADSASPAKRAPQAVEVLRAFRLSDAEQLQFLEVLHELAVGRDADGKPDEGSAPNKLWLASVPHILKLLYDEDVVDESAILAWHRKEVAECGRDSAALRAREAAQPVIHWLQQDD</sequence>
<dbReference type="GO" id="GO:0005085">
    <property type="term" value="F:guanyl-nucleotide exchange factor activity"/>
    <property type="evidence" value="ECO:0007669"/>
    <property type="project" value="InterPro"/>
</dbReference>
<organism evidence="8 9">
    <name type="scientific">Cyanidium caldarium</name>
    <name type="common">Red alga</name>
    <dbReference type="NCBI Taxonomy" id="2771"/>
    <lineage>
        <taxon>Eukaryota</taxon>
        <taxon>Rhodophyta</taxon>
        <taxon>Bangiophyceae</taxon>
        <taxon>Cyanidiales</taxon>
        <taxon>Cyanidiaceae</taxon>
        <taxon>Cyanidium</taxon>
    </lineage>
</organism>
<dbReference type="GO" id="GO:0003743">
    <property type="term" value="F:translation initiation factor activity"/>
    <property type="evidence" value="ECO:0007669"/>
    <property type="project" value="UniProtKB-KW"/>
</dbReference>
<dbReference type="GO" id="GO:0005525">
    <property type="term" value="F:GTP binding"/>
    <property type="evidence" value="ECO:0007669"/>
    <property type="project" value="UniProtKB-KW"/>
</dbReference>
<dbReference type="AlphaFoldDB" id="A0AAV9J2J4"/>
<dbReference type="InterPro" id="IPR016190">
    <property type="entry name" value="Transl_init_fac_IF2/IF5_Zn-bd"/>
</dbReference>
<evidence type="ECO:0000256" key="5">
    <source>
        <dbReference type="ARBA" id="ARBA00023134"/>
    </source>
</evidence>
<evidence type="ECO:0000259" key="7">
    <source>
        <dbReference type="PROSITE" id="PS51363"/>
    </source>
</evidence>
<dbReference type="InterPro" id="IPR045196">
    <property type="entry name" value="IF2/IF5"/>
</dbReference>
<dbReference type="GO" id="GO:0071074">
    <property type="term" value="F:eukaryotic initiation factor eIF2 binding"/>
    <property type="evidence" value="ECO:0007669"/>
    <property type="project" value="TreeGrafter"/>
</dbReference>
<dbReference type="InterPro" id="IPR016189">
    <property type="entry name" value="Transl_init_fac_IF2/IF5_N"/>
</dbReference>
<keyword evidence="5" id="KW-0342">GTP-binding</keyword>
<keyword evidence="9" id="KW-1185">Reference proteome</keyword>
<keyword evidence="2" id="KW-0396">Initiation factor</keyword>
<evidence type="ECO:0000256" key="4">
    <source>
        <dbReference type="ARBA" id="ARBA00022917"/>
    </source>
</evidence>
<keyword evidence="3" id="KW-0547">Nucleotide-binding</keyword>